<proteinExistence type="predicted"/>
<comment type="subcellular location">
    <subcellularLocation>
        <location evidence="1">Nucleus</location>
    </subcellularLocation>
</comment>
<accession>A0A0C9XSP9</accession>
<dbReference type="EMBL" id="KN838544">
    <property type="protein sequence ID" value="KIK07956.1"/>
    <property type="molecule type" value="Genomic_DNA"/>
</dbReference>
<feature type="domain" description="POPLD" evidence="6">
    <location>
        <begin position="484"/>
        <end position="575"/>
    </location>
</feature>
<dbReference type="Gene3D" id="3.30.1360.120">
    <property type="entry name" value="Probable tRNA modification gtpase trme, domain 1"/>
    <property type="match status" value="1"/>
</dbReference>
<evidence type="ECO:0000256" key="4">
    <source>
        <dbReference type="SAM" id="MobiDB-lite"/>
    </source>
</evidence>
<dbReference type="AlphaFoldDB" id="A0A0C9XSP9"/>
<dbReference type="PANTHER" id="PTHR22731">
    <property type="entry name" value="RIBONUCLEASES P/MRP PROTEIN SUBUNIT POP1"/>
    <property type="match status" value="1"/>
</dbReference>
<feature type="domain" description="POP1 C-terminal" evidence="7">
    <location>
        <begin position="731"/>
        <end position="767"/>
    </location>
</feature>
<feature type="region of interest" description="Disordered" evidence="4">
    <location>
        <begin position="1"/>
        <end position="21"/>
    </location>
</feature>
<feature type="domain" description="Pop1 N-terminal" evidence="5">
    <location>
        <begin position="57"/>
        <end position="127"/>
    </location>
</feature>
<dbReference type="HOGENOM" id="CLU_007205_2_0_1"/>
<keyword evidence="2" id="KW-0819">tRNA processing</keyword>
<reference evidence="8 9" key="1">
    <citation type="submission" date="2014-04" db="EMBL/GenBank/DDBJ databases">
        <authorList>
            <consortium name="DOE Joint Genome Institute"/>
            <person name="Kuo A."/>
            <person name="Kohler A."/>
            <person name="Nagy L.G."/>
            <person name="Floudas D."/>
            <person name="Copeland A."/>
            <person name="Barry K.W."/>
            <person name="Cichocki N."/>
            <person name="Veneault-Fourrey C."/>
            <person name="LaButti K."/>
            <person name="Lindquist E.A."/>
            <person name="Lipzen A."/>
            <person name="Lundell T."/>
            <person name="Morin E."/>
            <person name="Murat C."/>
            <person name="Sun H."/>
            <person name="Tunlid A."/>
            <person name="Henrissat B."/>
            <person name="Grigoriev I.V."/>
            <person name="Hibbett D.S."/>
            <person name="Martin F."/>
            <person name="Nordberg H.P."/>
            <person name="Cantor M.N."/>
            <person name="Hua S.X."/>
        </authorList>
    </citation>
    <scope>NUCLEOTIDE SEQUENCE [LARGE SCALE GENOMIC DNA]</scope>
    <source>
        <strain evidence="8 9">LaAM-08-1</strain>
    </source>
</reference>
<dbReference type="OrthoDB" id="442863at2759"/>
<gene>
    <name evidence="8" type="ORF">K443DRAFT_128738</name>
</gene>
<reference evidence="9" key="2">
    <citation type="submission" date="2015-01" db="EMBL/GenBank/DDBJ databases">
        <title>Evolutionary Origins and Diversification of the Mycorrhizal Mutualists.</title>
        <authorList>
            <consortium name="DOE Joint Genome Institute"/>
            <consortium name="Mycorrhizal Genomics Consortium"/>
            <person name="Kohler A."/>
            <person name="Kuo A."/>
            <person name="Nagy L.G."/>
            <person name="Floudas D."/>
            <person name="Copeland A."/>
            <person name="Barry K.W."/>
            <person name="Cichocki N."/>
            <person name="Veneault-Fourrey C."/>
            <person name="LaButti K."/>
            <person name="Lindquist E.A."/>
            <person name="Lipzen A."/>
            <person name="Lundell T."/>
            <person name="Morin E."/>
            <person name="Murat C."/>
            <person name="Riley R."/>
            <person name="Ohm R."/>
            <person name="Sun H."/>
            <person name="Tunlid A."/>
            <person name="Henrissat B."/>
            <person name="Grigoriev I.V."/>
            <person name="Hibbett D.S."/>
            <person name="Martin F."/>
        </authorList>
    </citation>
    <scope>NUCLEOTIDE SEQUENCE [LARGE SCALE GENOMIC DNA]</scope>
    <source>
        <strain evidence="9">LaAM-08-1</strain>
    </source>
</reference>
<dbReference type="PANTHER" id="PTHR22731:SF3">
    <property type="entry name" value="RIBONUCLEASES P_MRP PROTEIN SUBUNIT POP1"/>
    <property type="match status" value="1"/>
</dbReference>
<feature type="domain" description="Pop1 N-terminal" evidence="5">
    <location>
        <begin position="139"/>
        <end position="210"/>
    </location>
</feature>
<dbReference type="GO" id="GO:0001682">
    <property type="term" value="P:tRNA 5'-leader removal"/>
    <property type="evidence" value="ECO:0007669"/>
    <property type="project" value="InterPro"/>
</dbReference>
<dbReference type="InterPro" id="IPR039182">
    <property type="entry name" value="Pop1"/>
</dbReference>
<name>A0A0C9XSP9_9AGAR</name>
<dbReference type="InterPro" id="IPR055079">
    <property type="entry name" value="POP1_C"/>
</dbReference>
<evidence type="ECO:0000313" key="9">
    <source>
        <dbReference type="Proteomes" id="UP000054477"/>
    </source>
</evidence>
<dbReference type="SUPFAM" id="SSF103025">
    <property type="entry name" value="Folate-binding domain"/>
    <property type="match status" value="1"/>
</dbReference>
<dbReference type="Pfam" id="PF08170">
    <property type="entry name" value="POPLD"/>
    <property type="match status" value="1"/>
</dbReference>
<dbReference type="STRING" id="1095629.A0A0C9XSP9"/>
<dbReference type="Pfam" id="PF22770">
    <property type="entry name" value="POP1_C"/>
    <property type="match status" value="1"/>
</dbReference>
<dbReference type="GO" id="GO:0005655">
    <property type="term" value="C:nucleolar ribonuclease P complex"/>
    <property type="evidence" value="ECO:0007669"/>
    <property type="project" value="InterPro"/>
</dbReference>
<dbReference type="GO" id="GO:0000172">
    <property type="term" value="C:ribonuclease MRP complex"/>
    <property type="evidence" value="ECO:0007669"/>
    <property type="project" value="InterPro"/>
</dbReference>
<evidence type="ECO:0000259" key="7">
    <source>
        <dbReference type="Pfam" id="PF22770"/>
    </source>
</evidence>
<dbReference type="InterPro" id="IPR009723">
    <property type="entry name" value="Pop1_N"/>
</dbReference>
<evidence type="ECO:0000256" key="1">
    <source>
        <dbReference type="ARBA" id="ARBA00004123"/>
    </source>
</evidence>
<dbReference type="Pfam" id="PF06978">
    <property type="entry name" value="POP1_N"/>
    <property type="match status" value="2"/>
</dbReference>
<evidence type="ECO:0000313" key="8">
    <source>
        <dbReference type="EMBL" id="KIK07956.1"/>
    </source>
</evidence>
<protein>
    <submittedName>
        <fullName evidence="8">Uncharacterized protein</fullName>
    </submittedName>
</protein>
<organism evidence="8 9">
    <name type="scientific">Laccaria amethystina LaAM-08-1</name>
    <dbReference type="NCBI Taxonomy" id="1095629"/>
    <lineage>
        <taxon>Eukaryota</taxon>
        <taxon>Fungi</taxon>
        <taxon>Dikarya</taxon>
        <taxon>Basidiomycota</taxon>
        <taxon>Agaricomycotina</taxon>
        <taxon>Agaricomycetes</taxon>
        <taxon>Agaricomycetidae</taxon>
        <taxon>Agaricales</taxon>
        <taxon>Agaricineae</taxon>
        <taxon>Hydnangiaceae</taxon>
        <taxon>Laccaria</taxon>
    </lineage>
</organism>
<evidence type="ECO:0000259" key="6">
    <source>
        <dbReference type="Pfam" id="PF08170"/>
    </source>
</evidence>
<sequence>MVPKRKDNAGEELTGRERKKVKLTAARMIEVQSQSDATPGPSVPMSRLPSAIDVEKFVEARAFEIDAMQKAMKTANSSSTQRAWQALPRHLRRRAASHDVRRVPLKLRDKARAEIHWQMDPIHKKTLGSMPKRGKFKRISQTDKFLSRQHDKTWLETHLWHAKRMKMSNMWGYRLAVHPTEKAYRPSHRASVHGSILHDASYYSLVEMRGPQDILLSMLELSCDPQGPGPGSKRCLGGSRTLETHLYEPGGYPFALIAPVTIMWRPTSNAIREESQLRTVWLRFHPSAQNEVLANLKTVASQILSKYKSNDSLAKDVNVEINDLKDRINAFEIMGPKASQVIKGALSPASHEKTEDFRKFWTSLTNLQTAGSLPRGMIVGFKVDDPRLKFPPKDAKCKPDTSGLGSVVFPSSTLASSEIWDESIRDALAKPRYKKKDLDERRSKNIIPGTPLNPLRQDDRIPVLLIQRSLEAQSSSSDSQALHGWTLIVPSGWSMAFFSSLIFTGTRVAGQRERQTQAYEAGTLYFPRDYPFTAAYTTCSMDREKQERESWERKPPAKRVNYDKLGTMSPWKADWATLLGLQRDSQEGGEEEGLVTTQRDLQVTDKDDVQKIVKPWLLRGSEAQKILDSASKVFNPAAYFLSEMGRLRLKRSQEPFSVDLKAADFLQGALVNVKLVMCSRGAPEDSSIIYSVGDEEARRWEKLLQNFTTSAMDPEGEMPEELELAEIVPLEESVIGYVTTGHFSLSRGQGFAIGAVPVTRFFELRKQTNRLVA</sequence>
<dbReference type="InterPro" id="IPR012590">
    <property type="entry name" value="POPLD_dom"/>
</dbReference>
<evidence type="ECO:0000256" key="2">
    <source>
        <dbReference type="ARBA" id="ARBA00022694"/>
    </source>
</evidence>
<dbReference type="Proteomes" id="UP000054477">
    <property type="component" value="Unassembled WGS sequence"/>
</dbReference>
<feature type="compositionally biased region" description="Basic and acidic residues" evidence="4">
    <location>
        <begin position="1"/>
        <end position="16"/>
    </location>
</feature>
<evidence type="ECO:0000256" key="3">
    <source>
        <dbReference type="ARBA" id="ARBA00023242"/>
    </source>
</evidence>
<evidence type="ECO:0000259" key="5">
    <source>
        <dbReference type="Pfam" id="PF06978"/>
    </source>
</evidence>
<keyword evidence="9" id="KW-1185">Reference proteome</keyword>
<dbReference type="InterPro" id="IPR027266">
    <property type="entry name" value="TrmE/GcvT-like"/>
</dbReference>
<keyword evidence="3" id="KW-0539">Nucleus</keyword>